<evidence type="ECO:0000256" key="2">
    <source>
        <dbReference type="ARBA" id="ARBA00009142"/>
    </source>
</evidence>
<evidence type="ECO:0000313" key="9">
    <source>
        <dbReference type="EMBL" id="TWE12721.1"/>
    </source>
</evidence>
<feature type="transmembrane region" description="Helical" evidence="8">
    <location>
        <begin position="192"/>
        <end position="212"/>
    </location>
</feature>
<evidence type="ECO:0000256" key="3">
    <source>
        <dbReference type="ARBA" id="ARBA00022448"/>
    </source>
</evidence>
<keyword evidence="7 8" id="KW-0472">Membrane</keyword>
<gene>
    <name evidence="9" type="ORF">BKA23_1537</name>
</gene>
<evidence type="ECO:0000313" key="10">
    <source>
        <dbReference type="Proteomes" id="UP000318297"/>
    </source>
</evidence>
<feature type="transmembrane region" description="Helical" evidence="8">
    <location>
        <begin position="166"/>
        <end position="186"/>
    </location>
</feature>
<feature type="transmembrane region" description="Helical" evidence="8">
    <location>
        <begin position="224"/>
        <end position="242"/>
    </location>
</feature>
<comment type="similarity">
    <text evidence="2 8">Belongs to the 4-toluene sulfonate uptake permease (TSUP) (TC 2.A.102) family.</text>
</comment>
<organism evidence="9 10">
    <name type="scientific">Rudaeicoccus suwonensis</name>
    <dbReference type="NCBI Taxonomy" id="657409"/>
    <lineage>
        <taxon>Bacteria</taxon>
        <taxon>Bacillati</taxon>
        <taxon>Actinomycetota</taxon>
        <taxon>Actinomycetes</taxon>
        <taxon>Micrococcales</taxon>
        <taxon>Dermacoccaceae</taxon>
        <taxon>Rudaeicoccus</taxon>
    </lineage>
</organism>
<keyword evidence="3" id="KW-0813">Transport</keyword>
<dbReference type="EMBL" id="VIVQ01000001">
    <property type="protein sequence ID" value="TWE12721.1"/>
    <property type="molecule type" value="Genomic_DNA"/>
</dbReference>
<dbReference type="GO" id="GO:0005886">
    <property type="term" value="C:plasma membrane"/>
    <property type="evidence" value="ECO:0007669"/>
    <property type="project" value="UniProtKB-SubCell"/>
</dbReference>
<protein>
    <recommendedName>
        <fullName evidence="8">Probable membrane transporter protein</fullName>
    </recommendedName>
</protein>
<keyword evidence="5 8" id="KW-0812">Transmembrane</keyword>
<evidence type="ECO:0000256" key="7">
    <source>
        <dbReference type="ARBA" id="ARBA00023136"/>
    </source>
</evidence>
<evidence type="ECO:0000256" key="4">
    <source>
        <dbReference type="ARBA" id="ARBA00022475"/>
    </source>
</evidence>
<accession>A0A561EAU0</accession>
<feature type="transmembrane region" description="Helical" evidence="8">
    <location>
        <begin position="84"/>
        <end position="117"/>
    </location>
</feature>
<keyword evidence="10" id="KW-1185">Reference proteome</keyword>
<feature type="transmembrane region" description="Helical" evidence="8">
    <location>
        <begin position="129"/>
        <end position="154"/>
    </location>
</feature>
<sequence length="243" mass="25029">MIGHLPLAVFLTLGMVVALGACVQSVVGFGLAVVAAPFVVVLEPHLMPAALLVTSLALPSWELLTGDRDIAWRPWCFAIGGRVLLMPVGVWLVTWAPTSLIAVIVGAMVLVAVAASISRIDVRPTPASSALAGVITGVSGTAASIGGPFFALVLQHERPSRIRSTLALFFVVGASSALTGLAVAGHVDATQLKVGLAWIPFVLLGTAIARPLRSRVDAARMRRLVLALATVAGVGVILLTVVS</sequence>
<dbReference type="PANTHER" id="PTHR30269:SF37">
    <property type="entry name" value="MEMBRANE TRANSPORTER PROTEIN"/>
    <property type="match status" value="1"/>
</dbReference>
<evidence type="ECO:0000256" key="6">
    <source>
        <dbReference type="ARBA" id="ARBA00022989"/>
    </source>
</evidence>
<dbReference type="InterPro" id="IPR002781">
    <property type="entry name" value="TM_pro_TauE-like"/>
</dbReference>
<feature type="transmembrane region" description="Helical" evidence="8">
    <location>
        <begin position="7"/>
        <end position="40"/>
    </location>
</feature>
<dbReference type="Pfam" id="PF01925">
    <property type="entry name" value="TauE"/>
    <property type="match status" value="1"/>
</dbReference>
<evidence type="ECO:0000256" key="8">
    <source>
        <dbReference type="RuleBase" id="RU363041"/>
    </source>
</evidence>
<name>A0A561EAU0_9MICO</name>
<reference evidence="9 10" key="1">
    <citation type="submission" date="2019-06" db="EMBL/GenBank/DDBJ databases">
        <title>Sequencing the genomes of 1000 actinobacteria strains.</title>
        <authorList>
            <person name="Klenk H.-P."/>
        </authorList>
    </citation>
    <scope>NUCLEOTIDE SEQUENCE [LARGE SCALE GENOMIC DNA]</scope>
    <source>
        <strain evidence="9 10">DSM 19560</strain>
    </source>
</reference>
<keyword evidence="6 8" id="KW-1133">Transmembrane helix</keyword>
<dbReference type="RefSeq" id="WP_170226414.1">
    <property type="nucleotide sequence ID" value="NZ_VIVQ01000001.1"/>
</dbReference>
<proteinExistence type="inferred from homology"/>
<evidence type="ECO:0000256" key="1">
    <source>
        <dbReference type="ARBA" id="ARBA00004651"/>
    </source>
</evidence>
<dbReference type="Proteomes" id="UP000318297">
    <property type="component" value="Unassembled WGS sequence"/>
</dbReference>
<comment type="subcellular location">
    <subcellularLocation>
        <location evidence="1 8">Cell membrane</location>
        <topology evidence="1 8">Multi-pass membrane protein</topology>
    </subcellularLocation>
</comment>
<evidence type="ECO:0000256" key="5">
    <source>
        <dbReference type="ARBA" id="ARBA00022692"/>
    </source>
</evidence>
<dbReference type="AlphaFoldDB" id="A0A561EAU0"/>
<dbReference type="PANTHER" id="PTHR30269">
    <property type="entry name" value="TRANSMEMBRANE PROTEIN YFCA"/>
    <property type="match status" value="1"/>
</dbReference>
<keyword evidence="4 8" id="KW-1003">Cell membrane</keyword>
<comment type="caution">
    <text evidence="9">The sequence shown here is derived from an EMBL/GenBank/DDBJ whole genome shotgun (WGS) entry which is preliminary data.</text>
</comment>
<feature type="transmembrane region" description="Helical" evidence="8">
    <location>
        <begin position="46"/>
        <end position="64"/>
    </location>
</feature>
<dbReference type="InterPro" id="IPR052017">
    <property type="entry name" value="TSUP"/>
</dbReference>